<reference evidence="1" key="3">
    <citation type="submission" date="1997-05" db="EMBL/GenBank/DDBJ databases">
        <authorList>
            <person name="Parkhill J."/>
            <person name="Barrell B.G."/>
            <person name="Rajandream M.A."/>
        </authorList>
    </citation>
    <scope>NUCLEOTIDE SEQUENCE</scope>
</reference>
<gene>
    <name evidence="1" type="primary">MLCB5.23c</name>
</gene>
<dbReference type="InterPro" id="IPR036866">
    <property type="entry name" value="RibonucZ/Hydroxyglut_hydro"/>
</dbReference>
<reference evidence="1" key="2">
    <citation type="submission" date="1997-05" db="EMBL/GenBank/DDBJ databases">
        <authorList>
            <person name="Badcock K."/>
            <person name="Churcher C.M."/>
        </authorList>
    </citation>
    <scope>NUCLEOTIDE SEQUENCE</scope>
</reference>
<accession>O05754</accession>
<proteinExistence type="predicted"/>
<dbReference type="GO" id="GO:0004177">
    <property type="term" value="F:aminopeptidase activity"/>
    <property type="evidence" value="ECO:0007669"/>
    <property type="project" value="UniProtKB-KW"/>
</dbReference>
<name>O05754_MYCLR</name>
<evidence type="ECO:0000313" key="1">
    <source>
        <dbReference type="EMBL" id="CAB08427.1"/>
    </source>
</evidence>
<organism evidence="1">
    <name type="scientific">Mycobacterium leprae</name>
    <dbReference type="NCBI Taxonomy" id="1769"/>
    <lineage>
        <taxon>Bacteria</taxon>
        <taxon>Bacillati</taxon>
        <taxon>Actinomycetota</taxon>
        <taxon>Actinomycetes</taxon>
        <taxon>Mycobacteriales</taxon>
        <taxon>Mycobacteriaceae</taxon>
        <taxon>Mycobacterium</taxon>
    </lineage>
</organism>
<dbReference type="AlphaFoldDB" id="O05754"/>
<reference evidence="1" key="1">
    <citation type="journal article" date="1993" name="Mol. Microbiol.">
        <title>Use of an ordered cosmid library to deduce the genomic organization of Mycobacterium leprae.</title>
        <authorList>
            <person name="Eiglmeier K."/>
            <person name="Honore N."/>
            <person name="Woods S.A."/>
            <person name="Caudron B."/>
            <person name="Cole S.T."/>
        </authorList>
    </citation>
    <scope>NUCLEOTIDE SEQUENCE</scope>
</reference>
<keyword evidence="1" id="KW-0645">Protease</keyword>
<sequence length="107" mass="12258">MPSSTTQPYSNLIIYFRYIIARLEGITGLSVILITHQYPDHIDVTRLPSLLETNPDALLYADQRATGCTVPDCARRRRVVDRRIGLSGHRWTARCDPSRHPCNMKTY</sequence>
<keyword evidence="1" id="KW-0031">Aminopeptidase</keyword>
<dbReference type="SUPFAM" id="SSF56281">
    <property type="entry name" value="Metallo-hydrolase/oxidoreductase"/>
    <property type="match status" value="1"/>
</dbReference>
<keyword evidence="1" id="KW-0378">Hydrolase</keyword>
<protein>
    <submittedName>
        <fullName evidence="1">Uncharacterized protein</fullName>
    </submittedName>
</protein>
<dbReference type="EMBL" id="Z95151">
    <property type="protein sequence ID" value="CAB08427.1"/>
    <property type="molecule type" value="Genomic_DNA"/>
</dbReference>